<evidence type="ECO:0000256" key="3">
    <source>
        <dbReference type="PROSITE-ProRule" id="PRU00284"/>
    </source>
</evidence>
<evidence type="ECO:0000256" key="4">
    <source>
        <dbReference type="SAM" id="Phobius"/>
    </source>
</evidence>
<proteinExistence type="inferred from homology"/>
<evidence type="ECO:0000313" key="8">
    <source>
        <dbReference type="EMBL" id="SFL07094.1"/>
    </source>
</evidence>
<feature type="domain" description="Methyl-accepting transducer" evidence="6">
    <location>
        <begin position="423"/>
        <end position="677"/>
    </location>
</feature>
<evidence type="ECO:0000259" key="6">
    <source>
        <dbReference type="PROSITE" id="PS50111"/>
    </source>
</evidence>
<dbReference type="Pfam" id="PF00015">
    <property type="entry name" value="MCPsignal"/>
    <property type="match status" value="1"/>
</dbReference>
<organism evidence="8 9">
    <name type="scientific">Falsiroseomonas stagni DSM 19981</name>
    <dbReference type="NCBI Taxonomy" id="1123062"/>
    <lineage>
        <taxon>Bacteria</taxon>
        <taxon>Pseudomonadati</taxon>
        <taxon>Pseudomonadota</taxon>
        <taxon>Alphaproteobacteria</taxon>
        <taxon>Acetobacterales</taxon>
        <taxon>Roseomonadaceae</taxon>
        <taxon>Falsiroseomonas</taxon>
    </lineage>
</organism>
<keyword evidence="1 3" id="KW-0807">Transducer</keyword>
<dbReference type="Gene3D" id="6.10.340.10">
    <property type="match status" value="1"/>
</dbReference>
<dbReference type="InterPro" id="IPR003660">
    <property type="entry name" value="HAMP_dom"/>
</dbReference>
<dbReference type="InterPro" id="IPR009875">
    <property type="entry name" value="PilZ_domain"/>
</dbReference>
<protein>
    <submittedName>
        <fullName evidence="8">Methyl-accepting chemotaxis protein</fullName>
    </submittedName>
</protein>
<feature type="chain" id="PRO_5011762182" evidence="5">
    <location>
        <begin position="27"/>
        <end position="795"/>
    </location>
</feature>
<dbReference type="OrthoDB" id="8456673at2"/>
<dbReference type="Gene3D" id="2.40.10.220">
    <property type="entry name" value="predicted glycosyltransferase like domains"/>
    <property type="match status" value="1"/>
</dbReference>
<evidence type="ECO:0000313" key="9">
    <source>
        <dbReference type="Proteomes" id="UP000199473"/>
    </source>
</evidence>
<gene>
    <name evidence="8" type="ORF">SAMN02745775_11761</name>
</gene>
<dbReference type="InterPro" id="IPR004089">
    <property type="entry name" value="MCPsignal_dom"/>
</dbReference>
<evidence type="ECO:0000256" key="1">
    <source>
        <dbReference type="ARBA" id="ARBA00023224"/>
    </source>
</evidence>
<dbReference type="Proteomes" id="UP000199473">
    <property type="component" value="Unassembled WGS sequence"/>
</dbReference>
<name>A0A1I4EN08_9PROT</name>
<dbReference type="PANTHER" id="PTHR32089">
    <property type="entry name" value="METHYL-ACCEPTING CHEMOTAXIS PROTEIN MCPB"/>
    <property type="match status" value="1"/>
</dbReference>
<dbReference type="Pfam" id="PF07238">
    <property type="entry name" value="PilZ"/>
    <property type="match status" value="1"/>
</dbReference>
<dbReference type="PROSITE" id="PS50885">
    <property type="entry name" value="HAMP"/>
    <property type="match status" value="1"/>
</dbReference>
<dbReference type="SMART" id="SM00304">
    <property type="entry name" value="HAMP"/>
    <property type="match status" value="1"/>
</dbReference>
<dbReference type="SUPFAM" id="SSF141371">
    <property type="entry name" value="PilZ domain-like"/>
    <property type="match status" value="1"/>
</dbReference>
<keyword evidence="4" id="KW-0472">Membrane</keyword>
<accession>A0A1I4EN08</accession>
<dbReference type="SUPFAM" id="SSF58104">
    <property type="entry name" value="Methyl-accepting chemotaxis protein (MCP) signaling domain"/>
    <property type="match status" value="1"/>
</dbReference>
<feature type="domain" description="HAMP" evidence="7">
    <location>
        <begin position="348"/>
        <end position="401"/>
    </location>
</feature>
<evidence type="ECO:0000256" key="2">
    <source>
        <dbReference type="ARBA" id="ARBA00029447"/>
    </source>
</evidence>
<keyword evidence="4" id="KW-0812">Transmembrane</keyword>
<dbReference type="STRING" id="1123062.SAMN02745775_11761"/>
<reference evidence="8 9" key="1">
    <citation type="submission" date="2016-10" db="EMBL/GenBank/DDBJ databases">
        <authorList>
            <person name="de Groot N.N."/>
        </authorList>
    </citation>
    <scope>NUCLEOTIDE SEQUENCE [LARGE SCALE GENOMIC DNA]</scope>
    <source>
        <strain evidence="8 9">DSM 19981</strain>
    </source>
</reference>
<dbReference type="GO" id="GO:0035438">
    <property type="term" value="F:cyclic-di-GMP binding"/>
    <property type="evidence" value="ECO:0007669"/>
    <property type="project" value="InterPro"/>
</dbReference>
<dbReference type="PROSITE" id="PS50111">
    <property type="entry name" value="CHEMOTAXIS_TRANSDUC_2"/>
    <property type="match status" value="1"/>
</dbReference>
<dbReference type="PANTHER" id="PTHR32089:SF112">
    <property type="entry name" value="LYSOZYME-LIKE PROTEIN-RELATED"/>
    <property type="match status" value="1"/>
</dbReference>
<keyword evidence="9" id="KW-1185">Reference proteome</keyword>
<dbReference type="AlphaFoldDB" id="A0A1I4EN08"/>
<sequence>MPRRVSINVLATCLAVLLAASTLSLAAILMPERLRDWRDAERQRSIATAIATLGTALVEMSLERSLVQVALQLPDPVAPSFRGMIDRQRSLAGAGFASAMDGLRTVGTPEAASLVDATAIRLQGLEALRRAADAELLRPLANRDPGVLDRWAAGVPRLIAEIENRRGTARGVAEMVPAGVALREEVQHLAWSVREYGGRDRTYLAVALALGQPLTPAALDRMATFDGSVARRLESLEAIEGHPALSESLRQLLRRVLQEYRVGYQALRQSLVEASQAGRPYPLSFDAYFAESSRVLDLATALTVATGDANKAYWTDTGAARARQVALVLLLTLVAIGAAAMLVWFVRRRVSRPAAGLAVLVERLAEGELAAQVDLGRPPAEIARVAGAVATLRGRLAEARAEEARAQADREARLRRQEATERFATDFSAVIGGVLGGLGQSADRMRGSADTMAQLATSTREEAATVRQASVSGAAGLEEARLAAAGLRDSADAVTVGMRRAGDQVAAAVQQAADSERLVTSLSAAAAEISTVMETIRSIAAQTNLLALNATIEAARAGEAGRGFAVVAGEVKALAAQTAKATEQVATRITAVQASSAAAAGSIARIAEVVGEVRAAAATIAAGVEAQSSAIGAIAGRLDDATRGNEAVLARMTSLSDAAMAGGAAAEGVLDASREVGGRAEALRGEVDGFLAALRTAGERRRHGRKPIDLPCRVEWQGGSRTARLRDLSEGGAAIAAALDLPPGTDIRLAIAGGRALSARVARQQDGTTGVLFTAMAGAAGEVARLLAGDAREAA</sequence>
<comment type="similarity">
    <text evidence="2">Belongs to the methyl-accepting chemotaxis (MCP) protein family.</text>
</comment>
<dbReference type="Gene3D" id="1.10.287.950">
    <property type="entry name" value="Methyl-accepting chemotaxis protein"/>
    <property type="match status" value="1"/>
</dbReference>
<evidence type="ECO:0000256" key="5">
    <source>
        <dbReference type="SAM" id="SignalP"/>
    </source>
</evidence>
<keyword evidence="5" id="KW-0732">Signal</keyword>
<dbReference type="SMART" id="SM00283">
    <property type="entry name" value="MA"/>
    <property type="match status" value="1"/>
</dbReference>
<dbReference type="RefSeq" id="WP_092963004.1">
    <property type="nucleotide sequence ID" value="NZ_FOSQ01000017.1"/>
</dbReference>
<dbReference type="GO" id="GO:0016020">
    <property type="term" value="C:membrane"/>
    <property type="evidence" value="ECO:0007669"/>
    <property type="project" value="InterPro"/>
</dbReference>
<feature type="signal peptide" evidence="5">
    <location>
        <begin position="1"/>
        <end position="26"/>
    </location>
</feature>
<dbReference type="EMBL" id="FOSQ01000017">
    <property type="protein sequence ID" value="SFL07094.1"/>
    <property type="molecule type" value="Genomic_DNA"/>
</dbReference>
<dbReference type="GO" id="GO:0007165">
    <property type="term" value="P:signal transduction"/>
    <property type="evidence" value="ECO:0007669"/>
    <property type="project" value="UniProtKB-KW"/>
</dbReference>
<evidence type="ECO:0000259" key="7">
    <source>
        <dbReference type="PROSITE" id="PS50885"/>
    </source>
</evidence>
<feature type="transmembrane region" description="Helical" evidence="4">
    <location>
        <begin position="325"/>
        <end position="346"/>
    </location>
</feature>
<keyword evidence="4" id="KW-1133">Transmembrane helix</keyword>